<dbReference type="SUPFAM" id="SSF52161">
    <property type="entry name" value="Ribosomal protein L13"/>
    <property type="match status" value="1"/>
</dbReference>
<keyword evidence="2 4" id="KW-0689">Ribosomal protein</keyword>
<dbReference type="GO" id="GO:0003729">
    <property type="term" value="F:mRNA binding"/>
    <property type="evidence" value="ECO:0007669"/>
    <property type="project" value="TreeGrafter"/>
</dbReference>
<organism evidence="6 7">
    <name type="scientific">Pyrobaculum ferrireducens</name>
    <dbReference type="NCBI Taxonomy" id="1104324"/>
    <lineage>
        <taxon>Archaea</taxon>
        <taxon>Thermoproteota</taxon>
        <taxon>Thermoprotei</taxon>
        <taxon>Thermoproteales</taxon>
        <taxon>Thermoproteaceae</taxon>
        <taxon>Pyrobaculum</taxon>
    </lineage>
</organism>
<dbReference type="CDD" id="cd00392">
    <property type="entry name" value="Ribosomal_L13"/>
    <property type="match status" value="1"/>
</dbReference>
<name>G7VB81_9CREN</name>
<accession>G7VB81</accession>
<dbReference type="OrthoDB" id="7668at2157"/>
<dbReference type="PIRSF" id="PIRSF002181">
    <property type="entry name" value="Ribosomal_L13"/>
    <property type="match status" value="1"/>
</dbReference>
<protein>
    <recommendedName>
        <fullName evidence="4">Large ribosomal subunit protein uL13</fullName>
    </recommendedName>
</protein>
<dbReference type="PANTHER" id="PTHR11545">
    <property type="entry name" value="RIBOSOMAL PROTEIN L13"/>
    <property type="match status" value="1"/>
</dbReference>
<evidence type="ECO:0000256" key="1">
    <source>
        <dbReference type="ARBA" id="ARBA00006227"/>
    </source>
</evidence>
<dbReference type="GO" id="GO:0022625">
    <property type="term" value="C:cytosolic large ribosomal subunit"/>
    <property type="evidence" value="ECO:0007669"/>
    <property type="project" value="UniProtKB-UniRule"/>
</dbReference>
<dbReference type="Proteomes" id="UP000005867">
    <property type="component" value="Chromosome"/>
</dbReference>
<dbReference type="PANTHER" id="PTHR11545:SF3">
    <property type="entry name" value="LARGE RIBOSOMAL SUBUNIT PROTEIN UL13"/>
    <property type="match status" value="1"/>
</dbReference>
<dbReference type="NCBIfam" id="NF005004">
    <property type="entry name" value="PRK06394.1"/>
    <property type="match status" value="1"/>
</dbReference>
<dbReference type="GO" id="GO:0003735">
    <property type="term" value="F:structural constituent of ribosome"/>
    <property type="evidence" value="ECO:0007669"/>
    <property type="project" value="UniProtKB-UniRule"/>
</dbReference>
<dbReference type="Pfam" id="PF00572">
    <property type="entry name" value="Ribosomal_L13"/>
    <property type="match status" value="1"/>
</dbReference>
<proteinExistence type="inferred from homology"/>
<dbReference type="GeneID" id="11596676"/>
<dbReference type="PROSITE" id="PS00783">
    <property type="entry name" value="RIBOSOMAL_L13"/>
    <property type="match status" value="1"/>
</dbReference>
<evidence type="ECO:0000313" key="7">
    <source>
        <dbReference type="Proteomes" id="UP000005867"/>
    </source>
</evidence>
<dbReference type="eggNOG" id="arCOG04242">
    <property type="taxonomic scope" value="Archaea"/>
</dbReference>
<keyword evidence="7" id="KW-1185">Reference proteome</keyword>
<dbReference type="NCBIfam" id="TIGR01077">
    <property type="entry name" value="L13_A_E"/>
    <property type="match status" value="1"/>
</dbReference>
<dbReference type="InterPro" id="IPR005823">
    <property type="entry name" value="Ribosomal_uL13_bac-type"/>
</dbReference>
<evidence type="ECO:0000256" key="5">
    <source>
        <dbReference type="RuleBase" id="RU003877"/>
    </source>
</evidence>
<sequence>MNIVKKTLDISKLPEDGEMVIDAEGHVMGRLATYIAKTLLEKPRLRIVVVNAEKLVVTGDEKMVVEWFKRRIGEWRTHYNPEKVGPKIPRRPDRVFKRVVRGMLPKDVETGRLALKRLRVYMSIPIEMFERKRVVVYEVPKAKLRVRPLLKYVTLEEVWRGIDPAAWEKWRKAVEIWGKKLKQAPSG</sequence>
<dbReference type="EMBL" id="CP003098">
    <property type="protein sequence ID" value="AET33578.1"/>
    <property type="molecule type" value="Genomic_DNA"/>
</dbReference>
<evidence type="ECO:0000256" key="3">
    <source>
        <dbReference type="ARBA" id="ARBA00023274"/>
    </source>
</evidence>
<dbReference type="GO" id="GO:0017148">
    <property type="term" value="P:negative regulation of translation"/>
    <property type="evidence" value="ECO:0007669"/>
    <property type="project" value="TreeGrafter"/>
</dbReference>
<dbReference type="GO" id="GO:0006412">
    <property type="term" value="P:translation"/>
    <property type="evidence" value="ECO:0007669"/>
    <property type="project" value="UniProtKB-UniRule"/>
</dbReference>
<dbReference type="STRING" id="1104324.P186_2186"/>
<gene>
    <name evidence="4" type="primary">rpl13</name>
    <name evidence="6" type="ORF">P186_2186</name>
</gene>
<comment type="function">
    <text evidence="4">This protein is one of the early assembly proteins of the 50S ribosomal subunit, although it is not seen to bind rRNA by itself. It is important during the early stages of 50S assembly.</text>
</comment>
<dbReference type="InterPro" id="IPR005822">
    <property type="entry name" value="Ribosomal_uL13"/>
</dbReference>
<dbReference type="InterPro" id="IPR005755">
    <property type="entry name" value="Ribosomal_uL13_euk/arc"/>
</dbReference>
<dbReference type="AlphaFoldDB" id="G7VB81"/>
<dbReference type="HAMAP" id="MF_01366">
    <property type="entry name" value="Ribosomal_uL13"/>
    <property type="match status" value="1"/>
</dbReference>
<dbReference type="HOGENOM" id="CLU_076922_1_0_2"/>
<comment type="subunit">
    <text evidence="4">Part of the 50S ribosomal subunit.</text>
</comment>
<dbReference type="Gene3D" id="3.90.1180.10">
    <property type="entry name" value="Ribosomal protein L13"/>
    <property type="match status" value="1"/>
</dbReference>
<evidence type="ECO:0000256" key="4">
    <source>
        <dbReference type="HAMAP-Rule" id="MF_01366"/>
    </source>
</evidence>
<keyword evidence="3 4" id="KW-0687">Ribonucleoprotein</keyword>
<reference evidence="6 7" key="1">
    <citation type="journal article" date="2012" name="J. Bacteriol.">
        <title>Complete genome sequence of strain 1860, a crenarchaeon of the genus pyrobaculum able to grow with various electron acceptors.</title>
        <authorList>
            <person name="Mardanov A.V."/>
            <person name="Gumerov V.M."/>
            <person name="Slobodkina G.B."/>
            <person name="Beletsky A.V."/>
            <person name="Bonch-Osmolovskaya E.A."/>
            <person name="Ravin N.V."/>
            <person name="Skryabin K.G."/>
        </authorList>
    </citation>
    <scope>NUCLEOTIDE SEQUENCE [LARGE SCALE GENOMIC DNA]</scope>
    <source>
        <strain evidence="6 7">1860</strain>
    </source>
</reference>
<comment type="similarity">
    <text evidence="1 4 5">Belongs to the universal ribosomal protein uL13 family.</text>
</comment>
<dbReference type="InterPro" id="IPR023563">
    <property type="entry name" value="Ribosomal_uL13_CS"/>
</dbReference>
<evidence type="ECO:0000256" key="2">
    <source>
        <dbReference type="ARBA" id="ARBA00022980"/>
    </source>
</evidence>
<dbReference type="InterPro" id="IPR036899">
    <property type="entry name" value="Ribosomal_uL13_sf"/>
</dbReference>
<dbReference type="RefSeq" id="WP_014289403.1">
    <property type="nucleotide sequence ID" value="NC_016645.1"/>
</dbReference>
<dbReference type="KEGG" id="pyr:P186_2186"/>
<evidence type="ECO:0000313" key="6">
    <source>
        <dbReference type="EMBL" id="AET33578.1"/>
    </source>
</evidence>